<name>A0A1H3FRG1_9EURY</name>
<feature type="domain" description="UspA" evidence="2">
    <location>
        <begin position="143"/>
        <end position="271"/>
    </location>
</feature>
<accession>A0A1H3FRG1</accession>
<dbReference type="RefSeq" id="WP_089766682.1">
    <property type="nucleotide sequence ID" value="NZ_FNPB01000004.1"/>
</dbReference>
<dbReference type="CDD" id="cd00293">
    <property type="entry name" value="USP-like"/>
    <property type="match status" value="2"/>
</dbReference>
<dbReference type="PANTHER" id="PTHR46268:SF6">
    <property type="entry name" value="UNIVERSAL STRESS PROTEIN UP12"/>
    <property type="match status" value="1"/>
</dbReference>
<dbReference type="OrthoDB" id="281037at2157"/>
<evidence type="ECO:0000313" key="3">
    <source>
        <dbReference type="EMBL" id="SDX92968.1"/>
    </source>
</evidence>
<gene>
    <name evidence="3" type="ORF">SAMN04487946_104101</name>
</gene>
<dbReference type="EMBL" id="FNPB01000004">
    <property type="protein sequence ID" value="SDX92968.1"/>
    <property type="molecule type" value="Genomic_DNA"/>
</dbReference>
<proteinExistence type="inferred from homology"/>
<protein>
    <submittedName>
        <fullName evidence="3">Nucleotide-binding universal stress protein, UspA family</fullName>
    </submittedName>
</protein>
<dbReference type="Gene3D" id="3.40.50.620">
    <property type="entry name" value="HUPs"/>
    <property type="match status" value="2"/>
</dbReference>
<organism evidence="3 4">
    <name type="scientific">Halobellus clavatus</name>
    <dbReference type="NCBI Taxonomy" id="660517"/>
    <lineage>
        <taxon>Archaea</taxon>
        <taxon>Methanobacteriati</taxon>
        <taxon>Methanobacteriota</taxon>
        <taxon>Stenosarchaea group</taxon>
        <taxon>Halobacteria</taxon>
        <taxon>Halobacteriales</taxon>
        <taxon>Haloferacaceae</taxon>
        <taxon>Halobellus</taxon>
    </lineage>
</organism>
<reference evidence="4" key="1">
    <citation type="submission" date="2016-10" db="EMBL/GenBank/DDBJ databases">
        <authorList>
            <person name="Varghese N."/>
            <person name="Submissions S."/>
        </authorList>
    </citation>
    <scope>NUCLEOTIDE SEQUENCE [LARGE SCALE GENOMIC DNA]</scope>
    <source>
        <strain evidence="4">CGMCC 1.10118</strain>
    </source>
</reference>
<dbReference type="Proteomes" id="UP000199170">
    <property type="component" value="Unassembled WGS sequence"/>
</dbReference>
<keyword evidence="4" id="KW-1185">Reference proteome</keyword>
<dbReference type="InterPro" id="IPR006016">
    <property type="entry name" value="UspA"/>
</dbReference>
<comment type="similarity">
    <text evidence="1">Belongs to the universal stress protein A family.</text>
</comment>
<dbReference type="PANTHER" id="PTHR46268">
    <property type="entry name" value="STRESS RESPONSE PROTEIN NHAX"/>
    <property type="match status" value="1"/>
</dbReference>
<dbReference type="PRINTS" id="PR01438">
    <property type="entry name" value="UNVRSLSTRESS"/>
</dbReference>
<feature type="domain" description="UspA" evidence="2">
    <location>
        <begin position="3"/>
        <end position="131"/>
    </location>
</feature>
<dbReference type="Pfam" id="PF00582">
    <property type="entry name" value="Usp"/>
    <property type="match status" value="2"/>
</dbReference>
<dbReference type="InterPro" id="IPR006015">
    <property type="entry name" value="Universal_stress_UspA"/>
</dbReference>
<dbReference type="AlphaFoldDB" id="A0A1H3FRG1"/>
<evidence type="ECO:0000259" key="2">
    <source>
        <dbReference type="Pfam" id="PF00582"/>
    </source>
</evidence>
<dbReference type="STRING" id="660517.SAMN04487946_104101"/>
<evidence type="ECO:0000313" key="4">
    <source>
        <dbReference type="Proteomes" id="UP000199170"/>
    </source>
</evidence>
<dbReference type="InterPro" id="IPR014729">
    <property type="entry name" value="Rossmann-like_a/b/a_fold"/>
</dbReference>
<evidence type="ECO:0000256" key="1">
    <source>
        <dbReference type="ARBA" id="ARBA00008791"/>
    </source>
</evidence>
<sequence length="273" mass="29113">MYRVLIPVDGNEERALAQADHAVALTESAAEAEVTVLYVVPPDSLQTDEGVDFSDMDSAVAAAEYLETNGVSVERRVEGGETIAREIIDVADDIAADELVMGGRKRSGVARLLIGSVVNDVFVSTDRPVTMTGTEMSIHRGTRRLLLPVDSNADRVHHQVEYVTSLPAAPDDVEATVLYVFPEQDYKGAPAHEFDDVDAAVEAADALEDHGIDTERVAVGGGVTETIVEEAETRDATGIVMGGRKRSGVQKVLLGSIVQDVMLSADRPVTLTG</sequence>
<dbReference type="SUPFAM" id="SSF52402">
    <property type="entry name" value="Adenine nucleotide alpha hydrolases-like"/>
    <property type="match status" value="2"/>
</dbReference>